<keyword evidence="6 9" id="KW-0175">Coiled coil</keyword>
<dbReference type="GO" id="GO:0060271">
    <property type="term" value="P:cilium assembly"/>
    <property type="evidence" value="ECO:0007669"/>
    <property type="project" value="InterPro"/>
</dbReference>
<feature type="coiled-coil region" evidence="9">
    <location>
        <begin position="199"/>
        <end position="303"/>
    </location>
</feature>
<reference evidence="10 11" key="1">
    <citation type="submission" date="2019-09" db="EMBL/GenBank/DDBJ databases">
        <title>Bird 10,000 Genomes (B10K) Project - Family phase.</title>
        <authorList>
            <person name="Zhang G."/>
        </authorList>
    </citation>
    <scope>NUCLEOTIDE SEQUENCE [LARGE SCALE GENOMIC DNA]</scope>
    <source>
        <strain evidence="10">B10K-DU-001-28</strain>
        <tissue evidence="10">Muscle</tissue>
    </source>
</reference>
<evidence type="ECO:0000256" key="9">
    <source>
        <dbReference type="SAM" id="Coils"/>
    </source>
</evidence>
<sequence>LQEEKAEWESINKALMRHGLKPVSLAAPQSGKDTSDTIVLDSQSSLGIRLALKTLVEDTERQQKVMQGLMEANRCLRDVVRLEQSRASRQEQRANDLENVVKNIKAKICQLEDETIAKACQQQNQVKELQKDQQASRVKYQQQQEKLQEQEEIIAHLQKELSRVGREERQRVATQNKMFCQFCKRAPKSLLDQRYLCLIDYYESQISQIKKELRQYQKDEDQVQTEVKNKEEFLNLDATPNYKALLMSFQKQLTETKAKNEQLLLENINLKKDLEIRPTAQELKFYKHQVKKLQKTLKKIHAAGPLKPSTIMTVIERDFITKHHTYLSNNICYLLLKVLSRIDSILRSPRAPPLIFRPSKGPVQNYIKENAQGCGFEHLPLTIETWADQLMALKDLHRSLRKLSLELVPWNTADPQDKRESIQVEDLQLIVDAILEELENKEKNSQALSSQTLSAIVSHFQKLFDVNSLNGVYPRMNEVYIKLEEMTNAMRNLHELLELDSSAPPTVVVNTVGKLCDIINKNVTEQVQQLLGTQDIHSIINKLEEHECFFPPFQALVQDLLCLLEISNVDDILPAVQNLK</sequence>
<keyword evidence="4" id="KW-0963">Cytoplasm</keyword>
<dbReference type="PANTHER" id="PTHR14594:SF1">
    <property type="entry name" value="CENTROSOMAL PROTEIN OF 70 KDA"/>
    <property type="match status" value="1"/>
</dbReference>
<evidence type="ECO:0000256" key="8">
    <source>
        <dbReference type="ARBA" id="ARBA00025273"/>
    </source>
</evidence>
<feature type="coiled-coil region" evidence="9">
    <location>
        <begin position="424"/>
        <end position="451"/>
    </location>
</feature>
<evidence type="ECO:0000256" key="7">
    <source>
        <dbReference type="ARBA" id="ARBA00023212"/>
    </source>
</evidence>
<evidence type="ECO:0000313" key="10">
    <source>
        <dbReference type="EMBL" id="NXH94945.1"/>
    </source>
</evidence>
<keyword evidence="11" id="KW-1185">Reference proteome</keyword>
<dbReference type="InterPro" id="IPR037692">
    <property type="entry name" value="CEP70"/>
</dbReference>
<evidence type="ECO:0000256" key="2">
    <source>
        <dbReference type="ARBA" id="ARBA00011832"/>
    </source>
</evidence>
<keyword evidence="5" id="KW-0802">TPR repeat</keyword>
<evidence type="ECO:0000256" key="4">
    <source>
        <dbReference type="ARBA" id="ARBA00022490"/>
    </source>
</evidence>
<gene>
    <name evidence="10" type="primary">Cep70</name>
    <name evidence="10" type="ORF">PACPHI_R11871</name>
</gene>
<dbReference type="AlphaFoldDB" id="A0A7K9P7T8"/>
<keyword evidence="7" id="KW-0206">Cytoskeleton</keyword>
<comment type="caution">
    <text evidence="10">The sequence shown here is derived from an EMBL/GenBank/DDBJ whole genome shotgun (WGS) entry which is preliminary data.</text>
</comment>
<feature type="non-terminal residue" evidence="10">
    <location>
        <position position="580"/>
    </location>
</feature>
<dbReference type="Proteomes" id="UP000570547">
    <property type="component" value="Unassembled WGS sequence"/>
</dbReference>
<evidence type="ECO:0000313" key="11">
    <source>
        <dbReference type="Proteomes" id="UP000570547"/>
    </source>
</evidence>
<evidence type="ECO:0000256" key="5">
    <source>
        <dbReference type="ARBA" id="ARBA00022803"/>
    </source>
</evidence>
<evidence type="ECO:0000256" key="6">
    <source>
        <dbReference type="ARBA" id="ARBA00023054"/>
    </source>
</evidence>
<comment type="subunit">
    <text evidence="2">Directly interacts with tubulin-gamma; this interaction determines centrosomal localization.</text>
</comment>
<organism evidence="10 11">
    <name type="scientific">Pachycephala philippinensis</name>
    <name type="common">yellow-belllied whistler</name>
    <dbReference type="NCBI Taxonomy" id="449367"/>
    <lineage>
        <taxon>Eukaryota</taxon>
        <taxon>Metazoa</taxon>
        <taxon>Chordata</taxon>
        <taxon>Craniata</taxon>
        <taxon>Vertebrata</taxon>
        <taxon>Euteleostomi</taxon>
        <taxon>Archelosauria</taxon>
        <taxon>Archosauria</taxon>
        <taxon>Dinosauria</taxon>
        <taxon>Saurischia</taxon>
        <taxon>Theropoda</taxon>
        <taxon>Coelurosauria</taxon>
        <taxon>Aves</taxon>
        <taxon>Neognathae</taxon>
        <taxon>Neoaves</taxon>
        <taxon>Telluraves</taxon>
        <taxon>Australaves</taxon>
        <taxon>Passeriformes</taxon>
        <taxon>Corvoidea</taxon>
        <taxon>Pachycephalidae</taxon>
        <taxon>Pachycephala</taxon>
    </lineage>
</organism>
<evidence type="ECO:0000256" key="1">
    <source>
        <dbReference type="ARBA" id="ARBA00004300"/>
    </source>
</evidence>
<dbReference type="EMBL" id="VWZT01002271">
    <property type="protein sequence ID" value="NXH94945.1"/>
    <property type="molecule type" value="Genomic_DNA"/>
</dbReference>
<name>A0A7K9P7T8_9CORV</name>
<evidence type="ECO:0000256" key="3">
    <source>
        <dbReference type="ARBA" id="ARBA00018408"/>
    </source>
</evidence>
<dbReference type="GO" id="GO:0043015">
    <property type="term" value="F:gamma-tubulin binding"/>
    <property type="evidence" value="ECO:0007669"/>
    <property type="project" value="InterPro"/>
</dbReference>
<feature type="non-terminal residue" evidence="10">
    <location>
        <position position="1"/>
    </location>
</feature>
<dbReference type="PANTHER" id="PTHR14594">
    <property type="entry name" value="CENTROSOMAL PROTEIN OF 70 KDA"/>
    <property type="match status" value="1"/>
</dbReference>
<protein>
    <recommendedName>
        <fullName evidence="3">Centrosomal protein of 70 kDa</fullName>
    </recommendedName>
</protein>
<comment type="subcellular location">
    <subcellularLocation>
        <location evidence="1">Cytoplasm</location>
        <location evidence="1">Cytoskeleton</location>
        <location evidence="1">Microtubule organizing center</location>
        <location evidence="1">Centrosome</location>
    </subcellularLocation>
</comment>
<dbReference type="GO" id="GO:0070507">
    <property type="term" value="P:regulation of microtubule cytoskeleton organization"/>
    <property type="evidence" value="ECO:0007669"/>
    <property type="project" value="InterPro"/>
</dbReference>
<accession>A0A7K9P7T8</accession>
<feature type="coiled-coil region" evidence="9">
    <location>
        <begin position="80"/>
        <end position="167"/>
    </location>
</feature>
<comment type="function">
    <text evidence="8">Plays a role in the organization of both preexisting and nascent microtubules in interphase cells. During mitosis, required for the organization and orientation of the mitotic spindle.</text>
</comment>
<dbReference type="GO" id="GO:0005813">
    <property type="term" value="C:centrosome"/>
    <property type="evidence" value="ECO:0007669"/>
    <property type="project" value="UniProtKB-SubCell"/>
</dbReference>
<proteinExistence type="predicted"/>